<evidence type="ECO:0000256" key="4">
    <source>
        <dbReference type="ARBA" id="ARBA00022730"/>
    </source>
</evidence>
<dbReference type="PRINTS" id="PR00973">
    <property type="entry name" value="RIBOSOMALS17"/>
</dbReference>
<dbReference type="AlphaFoldDB" id="A0A347WN52"/>
<evidence type="ECO:0000256" key="8">
    <source>
        <dbReference type="HAMAP-Rule" id="MF_01345"/>
    </source>
</evidence>
<dbReference type="KEGG" id="abae:CL176_11165"/>
<comment type="subunit">
    <text evidence="3 8">Part of the 30S ribosomal subunit.</text>
</comment>
<evidence type="ECO:0000256" key="3">
    <source>
        <dbReference type="ARBA" id="ARBA00011458"/>
    </source>
</evidence>
<comment type="similarity">
    <text evidence="2 8 9">Belongs to the universal ribosomal protein uS17 family.</text>
</comment>
<evidence type="ECO:0000256" key="7">
    <source>
        <dbReference type="ARBA" id="ARBA00023274"/>
    </source>
</evidence>
<accession>A0A347WN52</accession>
<evidence type="ECO:0000256" key="5">
    <source>
        <dbReference type="ARBA" id="ARBA00022884"/>
    </source>
</evidence>
<dbReference type="CDD" id="cd00364">
    <property type="entry name" value="Ribosomal_uS17"/>
    <property type="match status" value="1"/>
</dbReference>
<evidence type="ECO:0000256" key="1">
    <source>
        <dbReference type="ARBA" id="ARBA00002932"/>
    </source>
</evidence>
<dbReference type="Pfam" id="PF00366">
    <property type="entry name" value="Ribosomal_S17"/>
    <property type="match status" value="1"/>
</dbReference>
<dbReference type="InterPro" id="IPR019984">
    <property type="entry name" value="Ribosomal_uS17_bact/chlr"/>
</dbReference>
<dbReference type="InterPro" id="IPR012340">
    <property type="entry name" value="NA-bd_OB-fold"/>
</dbReference>
<dbReference type="RefSeq" id="WP_118991365.1">
    <property type="nucleotide sequence ID" value="NZ_CP023434.1"/>
</dbReference>
<proteinExistence type="inferred from homology"/>
<reference evidence="10 11" key="1">
    <citation type="submission" date="2017-09" db="EMBL/GenBank/DDBJ databases">
        <title>Complete genome sequence of Oxytococcus suis strain ZY16052.</title>
        <authorList>
            <person name="Li F."/>
        </authorList>
    </citation>
    <scope>NUCLEOTIDE SEQUENCE [LARGE SCALE GENOMIC DNA]</scope>
    <source>
        <strain evidence="10 11">ZY16052</strain>
    </source>
</reference>
<comment type="function">
    <text evidence="1 8">One of the primary rRNA binding proteins, it binds specifically to the 5'-end of 16S ribosomal RNA.</text>
</comment>
<evidence type="ECO:0000256" key="9">
    <source>
        <dbReference type="RuleBase" id="RU003872"/>
    </source>
</evidence>
<evidence type="ECO:0000313" key="11">
    <source>
        <dbReference type="Proteomes" id="UP000263232"/>
    </source>
</evidence>
<dbReference type="NCBIfam" id="TIGR03635">
    <property type="entry name" value="uS17_bact"/>
    <property type="match status" value="1"/>
</dbReference>
<dbReference type="PANTHER" id="PTHR10744">
    <property type="entry name" value="40S RIBOSOMAL PROTEIN S11 FAMILY MEMBER"/>
    <property type="match status" value="1"/>
</dbReference>
<dbReference type="NCBIfam" id="NF004123">
    <property type="entry name" value="PRK05610.1"/>
    <property type="match status" value="1"/>
</dbReference>
<dbReference type="GO" id="GO:0019843">
    <property type="term" value="F:rRNA binding"/>
    <property type="evidence" value="ECO:0007669"/>
    <property type="project" value="UniProtKB-UniRule"/>
</dbReference>
<protein>
    <recommendedName>
        <fullName evidence="8">Small ribosomal subunit protein uS17</fullName>
    </recommendedName>
</protein>
<keyword evidence="7 8" id="KW-0687">Ribonucleoprotein</keyword>
<organism evidence="10 11">
    <name type="scientific">Suicoccus acidiformans</name>
    <dbReference type="NCBI Taxonomy" id="2036206"/>
    <lineage>
        <taxon>Bacteria</taxon>
        <taxon>Bacillati</taxon>
        <taxon>Bacillota</taxon>
        <taxon>Bacilli</taxon>
        <taxon>Lactobacillales</taxon>
        <taxon>Aerococcaceae</taxon>
        <taxon>Suicoccus</taxon>
    </lineage>
</organism>
<dbReference type="OrthoDB" id="9811714at2"/>
<gene>
    <name evidence="8" type="primary">rpsQ</name>
    <name evidence="10" type="ORF">CL176_11165</name>
</gene>
<dbReference type="FunFam" id="2.40.50.140:FF:000026">
    <property type="entry name" value="30S ribosomal protein S17"/>
    <property type="match status" value="1"/>
</dbReference>
<dbReference type="HAMAP" id="MF_01345_B">
    <property type="entry name" value="Ribosomal_uS17_B"/>
    <property type="match status" value="1"/>
</dbReference>
<name>A0A347WN52_9LACT</name>
<dbReference type="SUPFAM" id="SSF50249">
    <property type="entry name" value="Nucleic acid-binding proteins"/>
    <property type="match status" value="1"/>
</dbReference>
<evidence type="ECO:0000313" key="10">
    <source>
        <dbReference type="EMBL" id="AXY26509.1"/>
    </source>
</evidence>
<dbReference type="PROSITE" id="PS00056">
    <property type="entry name" value="RIBOSOMAL_S17"/>
    <property type="match status" value="1"/>
</dbReference>
<dbReference type="GO" id="GO:0006412">
    <property type="term" value="P:translation"/>
    <property type="evidence" value="ECO:0007669"/>
    <property type="project" value="UniProtKB-UniRule"/>
</dbReference>
<sequence>MTEVQERNQRKVYRGRVVSDKNDKTIIVQVETRKTHPKYGKRIKYSKKYTAHDENNRAKEGDIVTIMETRPLSKTKRFRLLDVVEEAIII</sequence>
<dbReference type="Proteomes" id="UP000263232">
    <property type="component" value="Chromosome"/>
</dbReference>
<evidence type="ECO:0000256" key="2">
    <source>
        <dbReference type="ARBA" id="ARBA00010254"/>
    </source>
</evidence>
<dbReference type="Gene3D" id="2.40.50.140">
    <property type="entry name" value="Nucleic acid-binding proteins"/>
    <property type="match status" value="1"/>
</dbReference>
<dbReference type="GO" id="GO:0003735">
    <property type="term" value="F:structural constituent of ribosome"/>
    <property type="evidence" value="ECO:0007669"/>
    <property type="project" value="UniProtKB-UniRule"/>
</dbReference>
<dbReference type="InterPro" id="IPR000266">
    <property type="entry name" value="Ribosomal_uS17"/>
</dbReference>
<dbReference type="PANTHER" id="PTHR10744:SF1">
    <property type="entry name" value="SMALL RIBOSOMAL SUBUNIT PROTEIN US17M"/>
    <property type="match status" value="1"/>
</dbReference>
<dbReference type="GO" id="GO:0022627">
    <property type="term" value="C:cytosolic small ribosomal subunit"/>
    <property type="evidence" value="ECO:0007669"/>
    <property type="project" value="UniProtKB-UniRule"/>
</dbReference>
<evidence type="ECO:0000256" key="6">
    <source>
        <dbReference type="ARBA" id="ARBA00022980"/>
    </source>
</evidence>
<keyword evidence="4 8" id="KW-0699">rRNA-binding</keyword>
<dbReference type="EMBL" id="CP023434">
    <property type="protein sequence ID" value="AXY26509.1"/>
    <property type="molecule type" value="Genomic_DNA"/>
</dbReference>
<keyword evidence="6 8" id="KW-0689">Ribosomal protein</keyword>
<keyword evidence="11" id="KW-1185">Reference proteome</keyword>
<dbReference type="InterPro" id="IPR019979">
    <property type="entry name" value="Ribosomal_uS17_CS"/>
</dbReference>
<keyword evidence="5 8" id="KW-0694">RNA-binding</keyword>